<dbReference type="Gene3D" id="1.25.40.20">
    <property type="entry name" value="Ankyrin repeat-containing domain"/>
    <property type="match status" value="1"/>
</dbReference>
<dbReference type="PANTHER" id="PTHR24121">
    <property type="entry name" value="NO MECHANORECEPTOR POTENTIAL C, ISOFORM D-RELATED"/>
    <property type="match status" value="1"/>
</dbReference>
<dbReference type="AlphaFoldDB" id="A0A2U1MQJ8"/>
<dbReference type="SUPFAM" id="SSF48403">
    <property type="entry name" value="Ankyrin repeat"/>
    <property type="match status" value="1"/>
</dbReference>
<keyword evidence="2" id="KW-1185">Reference proteome</keyword>
<reference evidence="1 2" key="1">
    <citation type="journal article" date="2018" name="Mol. Plant">
        <title>The genome of Artemisia annua provides insight into the evolution of Asteraceae family and artemisinin biosynthesis.</title>
        <authorList>
            <person name="Shen Q."/>
            <person name="Zhang L."/>
            <person name="Liao Z."/>
            <person name="Wang S."/>
            <person name="Yan T."/>
            <person name="Shi P."/>
            <person name="Liu M."/>
            <person name="Fu X."/>
            <person name="Pan Q."/>
            <person name="Wang Y."/>
            <person name="Lv Z."/>
            <person name="Lu X."/>
            <person name="Zhang F."/>
            <person name="Jiang W."/>
            <person name="Ma Y."/>
            <person name="Chen M."/>
            <person name="Hao X."/>
            <person name="Li L."/>
            <person name="Tang Y."/>
            <person name="Lv G."/>
            <person name="Zhou Y."/>
            <person name="Sun X."/>
            <person name="Brodelius P.E."/>
            <person name="Rose J.K.C."/>
            <person name="Tang K."/>
        </authorList>
    </citation>
    <scope>NUCLEOTIDE SEQUENCE [LARGE SCALE GENOMIC DNA]</scope>
    <source>
        <strain evidence="2">cv. Huhao1</strain>
        <tissue evidence="1">Leaf</tissue>
    </source>
</reference>
<dbReference type="Proteomes" id="UP000245207">
    <property type="component" value="Unassembled WGS sequence"/>
</dbReference>
<proteinExistence type="predicted"/>
<gene>
    <name evidence="1" type="ORF">CTI12_AA356520</name>
</gene>
<dbReference type="PANTHER" id="PTHR24121:SF21">
    <property type="entry name" value="ANKYRIN REPEAT FAMILY PROTEIN"/>
    <property type="match status" value="1"/>
</dbReference>
<protein>
    <submittedName>
        <fullName evidence="1">Ankyrin repeat-containing domain, PGG domain protein</fullName>
    </submittedName>
</protein>
<dbReference type="OrthoDB" id="1925304at2759"/>
<evidence type="ECO:0000313" key="1">
    <source>
        <dbReference type="EMBL" id="PWA63519.1"/>
    </source>
</evidence>
<organism evidence="1 2">
    <name type="scientific">Artemisia annua</name>
    <name type="common">Sweet wormwood</name>
    <dbReference type="NCBI Taxonomy" id="35608"/>
    <lineage>
        <taxon>Eukaryota</taxon>
        <taxon>Viridiplantae</taxon>
        <taxon>Streptophyta</taxon>
        <taxon>Embryophyta</taxon>
        <taxon>Tracheophyta</taxon>
        <taxon>Spermatophyta</taxon>
        <taxon>Magnoliopsida</taxon>
        <taxon>eudicotyledons</taxon>
        <taxon>Gunneridae</taxon>
        <taxon>Pentapetalae</taxon>
        <taxon>asterids</taxon>
        <taxon>campanulids</taxon>
        <taxon>Asterales</taxon>
        <taxon>Asteraceae</taxon>
        <taxon>Asteroideae</taxon>
        <taxon>Anthemideae</taxon>
        <taxon>Artemisiinae</taxon>
        <taxon>Artemisia</taxon>
    </lineage>
</organism>
<dbReference type="STRING" id="35608.A0A2U1MQJ8"/>
<dbReference type="InterPro" id="IPR002110">
    <property type="entry name" value="Ankyrin_rpt"/>
</dbReference>
<accession>A0A2U1MQJ8</accession>
<sequence length="576" mass="65405">MLYLSERIFATNYMLWDNFEGAKKDYLEIGVPLYEASIKCDWGAAEKILLAKPELVRYSITENGETALHIAASAKGPKHVAQFVKNLVGKMTNADLELANKNPNTALYLAAAAGNLETVKIMVDNNVVLPQIPGVGQTLPLYAAALFGNYEVVKYLYKCSKGLSDDGWNPQNRGLLFEKCIESDMFVLSNVACREQHWIQRFNDVYILKAVPTDCRDCSICLVEFRVGKEVECLKVYLMEKNVTCLILLMFKRINGVGDVFGAWIWKWSQWVILLCDEFDNYDKNDTPGKMKPLALIDIEKWLFLKEYEEMYVVQNYVSDDAIEEDEAMSVRGNQVVKLQQQKPNHKGQTRMIFNYYFISSMKVLKTMHKAVVIDFYYEMKILNNAQPFNDLKKAKQFSKIITSRPSGHGLMDVALDIVKNHPELGRGSALGVLAKKPEALSEKKSNVIGRTFRSVPAFICPKAVAAENESEALQLLRIIWGDIVAQPKNVIDKILRGPPDPIKSGSLIQTTQLRKLILEILGKLKKETNDTIQGPEQVSQLKKLVYEPYSSKTTRWVLKKEIKLWNCKSAFLNML</sequence>
<evidence type="ECO:0000313" key="2">
    <source>
        <dbReference type="Proteomes" id="UP000245207"/>
    </source>
</evidence>
<dbReference type="SMART" id="SM00248">
    <property type="entry name" value="ANK"/>
    <property type="match status" value="3"/>
</dbReference>
<dbReference type="EMBL" id="PKPP01004625">
    <property type="protein sequence ID" value="PWA63519.1"/>
    <property type="molecule type" value="Genomic_DNA"/>
</dbReference>
<dbReference type="InterPro" id="IPR036770">
    <property type="entry name" value="Ankyrin_rpt-contain_sf"/>
</dbReference>
<comment type="caution">
    <text evidence="1">The sequence shown here is derived from an EMBL/GenBank/DDBJ whole genome shotgun (WGS) entry which is preliminary data.</text>
</comment>
<name>A0A2U1MQJ8_ARTAN</name>
<dbReference type="Pfam" id="PF12796">
    <property type="entry name" value="Ank_2"/>
    <property type="match status" value="1"/>
</dbReference>